<dbReference type="STRING" id="318479.A0A0N4UCP1"/>
<dbReference type="AlphaFoldDB" id="A0A0N4UCP1"/>
<feature type="domain" description="3-beta hydroxysteroid dehydrogenase/isomerase" evidence="2">
    <location>
        <begin position="10"/>
        <end position="279"/>
    </location>
</feature>
<proteinExistence type="inferred from homology"/>
<evidence type="ECO:0000256" key="1">
    <source>
        <dbReference type="RuleBase" id="RU004475"/>
    </source>
</evidence>
<dbReference type="InterPro" id="IPR036291">
    <property type="entry name" value="NAD(P)-bd_dom_sf"/>
</dbReference>
<dbReference type="OrthoDB" id="2735536at2759"/>
<dbReference type="Pfam" id="PF01073">
    <property type="entry name" value="3Beta_HSD"/>
    <property type="match status" value="1"/>
</dbReference>
<name>A0A0N4UCP1_DRAME</name>
<organism evidence="4 6">
    <name type="scientific">Dracunculus medinensis</name>
    <name type="common">Guinea worm</name>
    <dbReference type="NCBI Taxonomy" id="318479"/>
    <lineage>
        <taxon>Eukaryota</taxon>
        <taxon>Metazoa</taxon>
        <taxon>Ecdysozoa</taxon>
        <taxon>Nematoda</taxon>
        <taxon>Chromadorea</taxon>
        <taxon>Rhabditida</taxon>
        <taxon>Spirurina</taxon>
        <taxon>Dracunculoidea</taxon>
        <taxon>Dracunculidae</taxon>
        <taxon>Dracunculus</taxon>
    </lineage>
</organism>
<accession>A0A0N4UCP1</accession>
<dbReference type="WBParaSite" id="DME_0000504401-mRNA-1">
    <property type="protein sequence ID" value="DME_0000504401-mRNA-1"/>
    <property type="gene ID" value="DME_0000504401"/>
</dbReference>
<sequence>MVVNKEIVGITGGSGFLAQHLIAYLQNNSTATVREIRIIDRRPFKKFLDYPSSIPISIFILDICNKDELSKSFESCTTIFHCAGKQFQYIHINEDIDEQYIHDNIDTTENVITVMIDQRIRNIVYVSDAYAHLPRCDNYGHSEQVHINIPENFMLGSYGESKVRAESYVMKFARKNMISALILRPTFIYGEGESHLTSTAFNFCQKFQGFPYICGNNRGNHQYIYAGNMAAIMERCMNCLRSDAMKYNGEIIYCIDATSCIPFRDFIIPYLEARNFNPTSTMSYMKAFLITAFYELLNKIYMEKSINRLTMQAFQFLNGWTVGFSNRKLRLFLDFIPPFEQSVAMKKSVAWHKENINQAIAIERPKVG</sequence>
<evidence type="ECO:0000313" key="3">
    <source>
        <dbReference type="EMBL" id="VDN58870.1"/>
    </source>
</evidence>
<dbReference type="SUPFAM" id="SSF51735">
    <property type="entry name" value="NAD(P)-binding Rossmann-fold domains"/>
    <property type="match status" value="1"/>
</dbReference>
<reference evidence="3 5" key="2">
    <citation type="submission" date="2018-11" db="EMBL/GenBank/DDBJ databases">
        <authorList>
            <consortium name="Pathogen Informatics"/>
        </authorList>
    </citation>
    <scope>NUCLEOTIDE SEQUENCE [LARGE SCALE GENOMIC DNA]</scope>
</reference>
<reference evidence="6" key="1">
    <citation type="submission" date="2017-02" db="UniProtKB">
        <authorList>
            <consortium name="WormBaseParasite"/>
        </authorList>
    </citation>
    <scope>IDENTIFICATION</scope>
</reference>
<dbReference type="InterPro" id="IPR002225">
    <property type="entry name" value="3Beta_OHSteriod_DH/Estase"/>
</dbReference>
<evidence type="ECO:0000313" key="4">
    <source>
        <dbReference type="Proteomes" id="UP000038040"/>
    </source>
</evidence>
<dbReference type="EMBL" id="UYYG01001173">
    <property type="protein sequence ID" value="VDN58870.1"/>
    <property type="molecule type" value="Genomic_DNA"/>
</dbReference>
<dbReference type="Proteomes" id="UP000038040">
    <property type="component" value="Unplaced"/>
</dbReference>
<evidence type="ECO:0000259" key="2">
    <source>
        <dbReference type="Pfam" id="PF01073"/>
    </source>
</evidence>
<evidence type="ECO:0000313" key="6">
    <source>
        <dbReference type="WBParaSite" id="DME_0000504401-mRNA-1"/>
    </source>
</evidence>
<dbReference type="GO" id="GO:0016616">
    <property type="term" value="F:oxidoreductase activity, acting on the CH-OH group of donors, NAD or NADP as acceptor"/>
    <property type="evidence" value="ECO:0007669"/>
    <property type="project" value="InterPro"/>
</dbReference>
<keyword evidence="5" id="KW-1185">Reference proteome</keyword>
<comment type="similarity">
    <text evidence="1">Belongs to the 3-beta-HSD family.</text>
</comment>
<gene>
    <name evidence="3" type="ORF">DME_LOCUS8843</name>
</gene>
<evidence type="ECO:0000313" key="5">
    <source>
        <dbReference type="Proteomes" id="UP000274756"/>
    </source>
</evidence>
<dbReference type="Gene3D" id="3.40.50.720">
    <property type="entry name" value="NAD(P)-binding Rossmann-like Domain"/>
    <property type="match status" value="1"/>
</dbReference>
<dbReference type="Proteomes" id="UP000274756">
    <property type="component" value="Unassembled WGS sequence"/>
</dbReference>
<dbReference type="GO" id="GO:0006694">
    <property type="term" value="P:steroid biosynthetic process"/>
    <property type="evidence" value="ECO:0007669"/>
    <property type="project" value="InterPro"/>
</dbReference>
<dbReference type="PANTHER" id="PTHR43000">
    <property type="entry name" value="DTDP-D-GLUCOSE 4,6-DEHYDRATASE-RELATED"/>
    <property type="match status" value="1"/>
</dbReference>
<keyword evidence="1" id="KW-0560">Oxidoreductase</keyword>
<protein>
    <submittedName>
        <fullName evidence="6">3Beta_HSD domain-containing protein</fullName>
    </submittedName>
</protein>